<dbReference type="InterPro" id="IPR050286">
    <property type="entry name" value="G_neg_Bact_CarbUptk_Porin"/>
</dbReference>
<keyword evidence="9" id="KW-0998">Cell outer membrane</keyword>
<keyword evidence="8" id="KW-0472">Membrane</keyword>
<dbReference type="Gene3D" id="2.40.170.10">
    <property type="entry name" value="Porin, LamB type"/>
    <property type="match status" value="1"/>
</dbReference>
<comment type="similarity">
    <text evidence="2">Belongs to the porin LamB (TC 1.B.3) family.</text>
</comment>
<dbReference type="EMBL" id="AP025730">
    <property type="protein sequence ID" value="BDI03500.1"/>
    <property type="molecule type" value="Genomic_DNA"/>
</dbReference>
<keyword evidence="3" id="KW-0813">Transport</keyword>
<evidence type="ECO:0000256" key="9">
    <source>
        <dbReference type="ARBA" id="ARBA00023237"/>
    </source>
</evidence>
<comment type="subcellular location">
    <subcellularLocation>
        <location evidence="1">Cell outer membrane</location>
        <topology evidence="1">Multi-pass membrane protein</topology>
    </subcellularLocation>
</comment>
<reference evidence="11" key="1">
    <citation type="submission" date="2022-04" db="EMBL/GenBank/DDBJ databases">
        <title>Whole genome sequence of Sphaerotilus sp. FB-5.</title>
        <authorList>
            <person name="Takeda M."/>
            <person name="Narihara S."/>
            <person name="Akimoto M."/>
            <person name="Akimoto R."/>
            <person name="Nishiyashiki S."/>
            <person name="Murakami T."/>
        </authorList>
    </citation>
    <scope>NUCLEOTIDE SEQUENCE</scope>
    <source>
        <strain evidence="11">FB-5</strain>
    </source>
</reference>
<keyword evidence="5" id="KW-0812">Transmembrane</keyword>
<dbReference type="PANTHER" id="PTHR38762">
    <property type="entry name" value="CRYPTIC OUTER MEMBRANE PORIN BGLH-RELATED"/>
    <property type="match status" value="1"/>
</dbReference>
<protein>
    <submittedName>
        <fullName evidence="11">Maltoporin</fullName>
    </submittedName>
</protein>
<keyword evidence="4" id="KW-1134">Transmembrane beta strand</keyword>
<dbReference type="Proteomes" id="UP001057498">
    <property type="component" value="Chromosome"/>
</dbReference>
<dbReference type="InterPro" id="IPR003192">
    <property type="entry name" value="Porin_LamB"/>
</dbReference>
<dbReference type="Pfam" id="PF02264">
    <property type="entry name" value="LamB"/>
    <property type="match status" value="1"/>
</dbReference>
<evidence type="ECO:0000256" key="1">
    <source>
        <dbReference type="ARBA" id="ARBA00004571"/>
    </source>
</evidence>
<sequence length="385" mass="40160">MTQKIKTALQLTAVATLLAAGSAAQAVDFGGYFRGGPQTQSKNEKARECYGLGGVKYRLGNECDIGGEFMFSQGFKTDGIDSRANLMIDSWSDGATPNSTNKTGIAILSGEFTGFDIAPSATFFAGKVRERRGDVHIIDTFFTDMSGVGAGFKGLSLGGAKLGVGFYRADTSANQAGSRFNVEVQDIALGGDNKLGLIGTFVSGKDTTGGENGSAFSVKFDSKFAGLSNTVWAQYATGSAGLNSNFGNIADGSAAKRWRLVETINGQSGALGGQAVVLFGSAKDNAGVKTDTASVGGRLSYGVTKNFKLVGEAGFTRTKTDGAAAANLTKVTIAPTLSTGPDFWTRPELRFYVTSAKWNDAAKSSVGITDKTSGTSYGAQVEWWF</sequence>
<evidence type="ECO:0000313" key="12">
    <source>
        <dbReference type="Proteomes" id="UP001057498"/>
    </source>
</evidence>
<evidence type="ECO:0000256" key="7">
    <source>
        <dbReference type="ARBA" id="ARBA00023114"/>
    </source>
</evidence>
<evidence type="ECO:0000313" key="11">
    <source>
        <dbReference type="EMBL" id="BDI03500.1"/>
    </source>
</evidence>
<dbReference type="RefSeq" id="WP_251971786.1">
    <property type="nucleotide sequence ID" value="NZ_AP025730.1"/>
</dbReference>
<keyword evidence="6" id="KW-0406">Ion transport</keyword>
<dbReference type="PANTHER" id="PTHR38762:SF1">
    <property type="entry name" value="CRYPTIC OUTER MEMBRANE PORIN BGLH-RELATED"/>
    <property type="match status" value="1"/>
</dbReference>
<evidence type="ECO:0000256" key="2">
    <source>
        <dbReference type="ARBA" id="ARBA00007055"/>
    </source>
</evidence>
<dbReference type="InterPro" id="IPR036998">
    <property type="entry name" value="Porin_LamB_sf"/>
</dbReference>
<name>A0ABM7YH32_9BURK</name>
<organism evidence="11 12">
    <name type="scientific">Sphaerotilus microaerophilus</name>
    <dbReference type="NCBI Taxonomy" id="2914710"/>
    <lineage>
        <taxon>Bacteria</taxon>
        <taxon>Pseudomonadati</taxon>
        <taxon>Pseudomonadota</taxon>
        <taxon>Betaproteobacteria</taxon>
        <taxon>Burkholderiales</taxon>
        <taxon>Sphaerotilaceae</taxon>
        <taxon>Sphaerotilus</taxon>
    </lineage>
</organism>
<feature type="signal peptide" evidence="10">
    <location>
        <begin position="1"/>
        <end position="26"/>
    </location>
</feature>
<feature type="chain" id="PRO_5046101343" evidence="10">
    <location>
        <begin position="27"/>
        <end position="385"/>
    </location>
</feature>
<evidence type="ECO:0000256" key="10">
    <source>
        <dbReference type="SAM" id="SignalP"/>
    </source>
</evidence>
<evidence type="ECO:0000256" key="5">
    <source>
        <dbReference type="ARBA" id="ARBA00022692"/>
    </source>
</evidence>
<keyword evidence="10" id="KW-0732">Signal</keyword>
<keyword evidence="12" id="KW-1185">Reference proteome</keyword>
<evidence type="ECO:0000256" key="3">
    <source>
        <dbReference type="ARBA" id="ARBA00022448"/>
    </source>
</evidence>
<evidence type="ECO:0000256" key="4">
    <source>
        <dbReference type="ARBA" id="ARBA00022452"/>
    </source>
</evidence>
<gene>
    <name evidence="11" type="primary">lamB_1</name>
    <name evidence="11" type="ORF">CATMQ487_04700</name>
</gene>
<dbReference type="SUPFAM" id="SSF56935">
    <property type="entry name" value="Porins"/>
    <property type="match status" value="1"/>
</dbReference>
<accession>A0ABM7YH32</accession>
<keyword evidence="7" id="KW-0626">Porin</keyword>
<evidence type="ECO:0000256" key="6">
    <source>
        <dbReference type="ARBA" id="ARBA00023065"/>
    </source>
</evidence>
<evidence type="ECO:0000256" key="8">
    <source>
        <dbReference type="ARBA" id="ARBA00023136"/>
    </source>
</evidence>
<proteinExistence type="inferred from homology"/>